<gene>
    <name evidence="8" type="ORF">ACFQ5P_09335</name>
</gene>
<reference evidence="9" key="1">
    <citation type="journal article" date="2019" name="Int. J. Syst. Evol. Microbiol.">
        <title>The Global Catalogue of Microorganisms (GCM) 10K type strain sequencing project: providing services to taxonomists for standard genome sequencing and annotation.</title>
        <authorList>
            <consortium name="The Broad Institute Genomics Platform"/>
            <consortium name="The Broad Institute Genome Sequencing Center for Infectious Disease"/>
            <person name="Wu L."/>
            <person name="Ma J."/>
        </authorList>
    </citation>
    <scope>NUCLEOTIDE SEQUENCE [LARGE SCALE GENOMIC DNA]</scope>
    <source>
        <strain evidence="9">CCM 8875</strain>
    </source>
</reference>
<feature type="transmembrane region" description="Helical" evidence="6">
    <location>
        <begin position="95"/>
        <end position="115"/>
    </location>
</feature>
<keyword evidence="9" id="KW-1185">Reference proteome</keyword>
<dbReference type="Gene3D" id="1.20.950.20">
    <property type="entry name" value="Transmembrane di-heme cytochromes, Chain C"/>
    <property type="match status" value="1"/>
</dbReference>
<sequence length="179" mass="19992">MTDRVRVWDGFVRLFHWSLVALIAGVWLTAEGPRLLHERLGYAIAILIAARLVWGLIGPRHARFADFIRRPRTVLAYLRDLRAGRERRYLGHNPAGGAMIAALLLAVTGTALTGWLQTTDAFWGSSAMEEVHEVLATLILVLAALHVTGVLVESLRHRENLILSMLTGTKRALSDKDRR</sequence>
<dbReference type="RefSeq" id="WP_131572811.1">
    <property type="nucleotide sequence ID" value="NZ_CBCSAJ010000175.1"/>
</dbReference>
<keyword evidence="5 6" id="KW-0472">Membrane</keyword>
<evidence type="ECO:0000313" key="8">
    <source>
        <dbReference type="EMBL" id="MFD1481498.1"/>
    </source>
</evidence>
<feature type="domain" description="Cytochrome b561 bacterial/Ni-hydrogenase" evidence="7">
    <location>
        <begin position="7"/>
        <end position="168"/>
    </location>
</feature>
<evidence type="ECO:0000256" key="2">
    <source>
        <dbReference type="ARBA" id="ARBA00022475"/>
    </source>
</evidence>
<evidence type="ECO:0000256" key="3">
    <source>
        <dbReference type="ARBA" id="ARBA00022692"/>
    </source>
</evidence>
<dbReference type="EMBL" id="JBHTOQ010000022">
    <property type="protein sequence ID" value="MFD1481498.1"/>
    <property type="molecule type" value="Genomic_DNA"/>
</dbReference>
<proteinExistence type="predicted"/>
<feature type="transmembrane region" description="Helical" evidence="6">
    <location>
        <begin position="42"/>
        <end position="62"/>
    </location>
</feature>
<dbReference type="InterPro" id="IPR016174">
    <property type="entry name" value="Di-haem_cyt_TM"/>
</dbReference>
<keyword evidence="4 6" id="KW-1133">Transmembrane helix</keyword>
<accession>A0ABW4DXF2</accession>
<organism evidence="8 9">
    <name type="scientific">Paracoccus nototheniae</name>
    <dbReference type="NCBI Taxonomy" id="2489002"/>
    <lineage>
        <taxon>Bacteria</taxon>
        <taxon>Pseudomonadati</taxon>
        <taxon>Pseudomonadota</taxon>
        <taxon>Alphaproteobacteria</taxon>
        <taxon>Rhodobacterales</taxon>
        <taxon>Paracoccaceae</taxon>
        <taxon>Paracoccus</taxon>
    </lineage>
</organism>
<feature type="transmembrane region" description="Helical" evidence="6">
    <location>
        <begin position="135"/>
        <end position="155"/>
    </location>
</feature>
<evidence type="ECO:0000256" key="4">
    <source>
        <dbReference type="ARBA" id="ARBA00022989"/>
    </source>
</evidence>
<evidence type="ECO:0000313" key="9">
    <source>
        <dbReference type="Proteomes" id="UP001597302"/>
    </source>
</evidence>
<evidence type="ECO:0000256" key="6">
    <source>
        <dbReference type="SAM" id="Phobius"/>
    </source>
</evidence>
<dbReference type="Pfam" id="PF01292">
    <property type="entry name" value="Ni_hydr_CYTB"/>
    <property type="match status" value="1"/>
</dbReference>
<dbReference type="InterPro" id="IPR011577">
    <property type="entry name" value="Cyt_b561_bac/Ni-Hgenase"/>
</dbReference>
<keyword evidence="3 6" id="KW-0812">Transmembrane</keyword>
<dbReference type="PANTHER" id="PTHR30485">
    <property type="entry name" value="NI/FE-HYDROGENASE 1 B-TYPE CYTOCHROME SUBUNIT"/>
    <property type="match status" value="1"/>
</dbReference>
<dbReference type="SUPFAM" id="SSF81342">
    <property type="entry name" value="Transmembrane di-heme cytochromes"/>
    <property type="match status" value="1"/>
</dbReference>
<name>A0ABW4DXF2_9RHOB</name>
<dbReference type="Proteomes" id="UP001597302">
    <property type="component" value="Unassembled WGS sequence"/>
</dbReference>
<dbReference type="InterPro" id="IPR051542">
    <property type="entry name" value="Hydrogenase_cytochrome"/>
</dbReference>
<evidence type="ECO:0000256" key="5">
    <source>
        <dbReference type="ARBA" id="ARBA00023136"/>
    </source>
</evidence>
<keyword evidence="2" id="KW-1003">Cell membrane</keyword>
<protein>
    <submittedName>
        <fullName evidence="8">Cytochrome b/b6 domain-containing protein</fullName>
    </submittedName>
</protein>
<evidence type="ECO:0000259" key="7">
    <source>
        <dbReference type="Pfam" id="PF01292"/>
    </source>
</evidence>
<comment type="subcellular location">
    <subcellularLocation>
        <location evidence="1">Cell membrane</location>
        <topology evidence="1">Multi-pass membrane protein</topology>
    </subcellularLocation>
</comment>
<feature type="transmembrane region" description="Helical" evidence="6">
    <location>
        <begin position="12"/>
        <end position="30"/>
    </location>
</feature>
<evidence type="ECO:0000256" key="1">
    <source>
        <dbReference type="ARBA" id="ARBA00004651"/>
    </source>
</evidence>
<comment type="caution">
    <text evidence="8">The sequence shown here is derived from an EMBL/GenBank/DDBJ whole genome shotgun (WGS) entry which is preliminary data.</text>
</comment>
<dbReference type="PANTHER" id="PTHR30485:SF2">
    <property type="entry name" value="BLL0597 PROTEIN"/>
    <property type="match status" value="1"/>
</dbReference>